<evidence type="ECO:0000256" key="2">
    <source>
        <dbReference type="ARBA" id="ARBA00009441"/>
    </source>
</evidence>
<keyword evidence="10" id="KW-0175">Coiled coil</keyword>
<evidence type="ECO:0000256" key="4">
    <source>
        <dbReference type="ARBA" id="ARBA00022741"/>
    </source>
</evidence>
<evidence type="ECO:0000256" key="6">
    <source>
        <dbReference type="ARBA" id="ARBA00022840"/>
    </source>
</evidence>
<dbReference type="GO" id="GO:0009432">
    <property type="term" value="P:SOS response"/>
    <property type="evidence" value="ECO:0007669"/>
    <property type="project" value="TreeGrafter"/>
</dbReference>
<feature type="coiled-coil region" evidence="10">
    <location>
        <begin position="332"/>
        <end position="359"/>
    </location>
</feature>
<evidence type="ECO:0000256" key="3">
    <source>
        <dbReference type="ARBA" id="ARBA00021315"/>
    </source>
</evidence>
<keyword evidence="5 9" id="KW-0227">DNA damage</keyword>
<reference evidence="12 13" key="1">
    <citation type="submission" date="2019-12" db="EMBL/GenBank/DDBJ databases">
        <title>Microbes associate with the intestines of laboratory mice.</title>
        <authorList>
            <person name="Navarre W."/>
            <person name="Wong E."/>
        </authorList>
    </citation>
    <scope>NUCLEOTIDE SEQUENCE [LARGE SCALE GENOMIC DNA]</scope>
    <source>
        <strain evidence="12 13">NM82_D38</strain>
    </source>
</reference>
<dbReference type="PANTHER" id="PTHR11059:SF0">
    <property type="entry name" value="DNA REPAIR PROTEIN RECN"/>
    <property type="match status" value="1"/>
</dbReference>
<comment type="function">
    <text evidence="1 9">May be involved in recombinational repair of damaged DNA.</text>
</comment>
<dbReference type="InterPro" id="IPR027417">
    <property type="entry name" value="P-loop_NTPase"/>
</dbReference>
<protein>
    <recommendedName>
        <fullName evidence="3 9">DNA repair protein RecN</fullName>
    </recommendedName>
    <alternativeName>
        <fullName evidence="8 9">Recombination protein N</fullName>
    </alternativeName>
</protein>
<dbReference type="GO" id="GO:0006310">
    <property type="term" value="P:DNA recombination"/>
    <property type="evidence" value="ECO:0007669"/>
    <property type="project" value="InterPro"/>
</dbReference>
<gene>
    <name evidence="12" type="primary">recN</name>
    <name evidence="12" type="ORF">E5987_08230</name>
</gene>
<evidence type="ECO:0000256" key="8">
    <source>
        <dbReference type="ARBA" id="ARBA00033408"/>
    </source>
</evidence>
<evidence type="ECO:0000256" key="9">
    <source>
        <dbReference type="PIRNR" id="PIRNR003128"/>
    </source>
</evidence>
<evidence type="ECO:0000256" key="7">
    <source>
        <dbReference type="ARBA" id="ARBA00023204"/>
    </source>
</evidence>
<evidence type="ECO:0000313" key="12">
    <source>
        <dbReference type="EMBL" id="MVX57194.1"/>
    </source>
</evidence>
<dbReference type="PANTHER" id="PTHR11059">
    <property type="entry name" value="DNA REPAIR PROTEIN RECN"/>
    <property type="match status" value="1"/>
</dbReference>
<dbReference type="SUPFAM" id="SSF52540">
    <property type="entry name" value="P-loop containing nucleoside triphosphate hydrolases"/>
    <property type="match status" value="1"/>
</dbReference>
<evidence type="ECO:0000259" key="11">
    <source>
        <dbReference type="Pfam" id="PF02463"/>
    </source>
</evidence>
<proteinExistence type="inferred from homology"/>
<sequence>MLSTLNIRNFVIVEKLELDFQNGFSALTGETGAGKSILIDAIQLLFGSRSDAGLIREGADKSDLSASFTTNEKIREWLAENDFTGEEDDLILRRTLDIKGKSRAWINGIPASLSQLKELSQMLVVIHGQHAHQSLLRKGSQLEMLDDYAGLRPTISELKKRWNAWRDALEALDEAKNRQAQHQAEAQQLSWYLEDMDELAPLKGEWDTLNEEHTKLSRYTEILEACERARATLTEADESALSMVDSAISALDDISDIDKKIESVYGQLNEAREIIDSASSDVEHFLSRMDFDEARFAEVDERLSSYLSLARKYHIEPGELYEEMIQSRLKLSELQEINVTELQNKAQKSQQRYEALAAEVSAERSKAALRMQTNITEVMQTLAMEGGSFEVSVTPSEHPGPLGTDSCEFLVAGHAGVARRSLAKVASGGELARVSLAIAVTDTMTATVDTLIFDEVDSGIGGGVAETVGRLLAQLGEHQQVLCVTHLPQVASCASHHFKIVKHAESKDEAPTSTVIPLDEEERVKEIARMLGGIKITDKTLEHAKEMLRH</sequence>
<dbReference type="Pfam" id="PF02463">
    <property type="entry name" value="SMC_N"/>
    <property type="match status" value="1"/>
</dbReference>
<evidence type="ECO:0000256" key="10">
    <source>
        <dbReference type="SAM" id="Coils"/>
    </source>
</evidence>
<dbReference type="Gene3D" id="3.40.50.300">
    <property type="entry name" value="P-loop containing nucleotide triphosphate hydrolases"/>
    <property type="match status" value="2"/>
</dbReference>
<dbReference type="RefSeq" id="WP_160335620.1">
    <property type="nucleotide sequence ID" value="NZ_CALPCR010000001.1"/>
</dbReference>
<dbReference type="OrthoDB" id="9806954at2"/>
<dbReference type="FunFam" id="3.40.50.300:FF:000319">
    <property type="entry name" value="DNA repair protein RecN"/>
    <property type="match status" value="1"/>
</dbReference>
<dbReference type="NCBIfam" id="NF008121">
    <property type="entry name" value="PRK10869.1"/>
    <property type="match status" value="1"/>
</dbReference>
<dbReference type="PIRSF" id="PIRSF003128">
    <property type="entry name" value="RecN"/>
    <property type="match status" value="1"/>
</dbReference>
<dbReference type="EMBL" id="WSRP01000024">
    <property type="protein sequence ID" value="MVX57194.1"/>
    <property type="molecule type" value="Genomic_DNA"/>
</dbReference>
<keyword evidence="13" id="KW-1185">Reference proteome</keyword>
<name>A0A6L6YIK3_9BURK</name>
<feature type="domain" description="RecF/RecN/SMC N-terminal" evidence="11">
    <location>
        <begin position="2"/>
        <end position="503"/>
    </location>
</feature>
<evidence type="ECO:0000313" key="13">
    <source>
        <dbReference type="Proteomes" id="UP000472580"/>
    </source>
</evidence>
<dbReference type="AlphaFoldDB" id="A0A6L6YIK3"/>
<keyword evidence="6" id="KW-0067">ATP-binding</keyword>
<comment type="similarity">
    <text evidence="2 9">Belongs to the RecN family.</text>
</comment>
<dbReference type="Proteomes" id="UP000472580">
    <property type="component" value="Unassembled WGS sequence"/>
</dbReference>
<dbReference type="InterPro" id="IPR004604">
    <property type="entry name" value="DNA_recomb/repair_RecN"/>
</dbReference>
<evidence type="ECO:0000256" key="5">
    <source>
        <dbReference type="ARBA" id="ARBA00022763"/>
    </source>
</evidence>
<dbReference type="NCBIfam" id="TIGR00634">
    <property type="entry name" value="recN"/>
    <property type="match status" value="1"/>
</dbReference>
<dbReference type="GO" id="GO:0043590">
    <property type="term" value="C:bacterial nucleoid"/>
    <property type="evidence" value="ECO:0007669"/>
    <property type="project" value="TreeGrafter"/>
</dbReference>
<dbReference type="InterPro" id="IPR003395">
    <property type="entry name" value="RecF/RecN/SMC_N"/>
</dbReference>
<dbReference type="Gene3D" id="6.10.140.1090">
    <property type="match status" value="1"/>
</dbReference>
<dbReference type="GO" id="GO:0006281">
    <property type="term" value="P:DNA repair"/>
    <property type="evidence" value="ECO:0007669"/>
    <property type="project" value="UniProtKB-KW"/>
</dbReference>
<keyword evidence="7 9" id="KW-0234">DNA repair</keyword>
<organism evidence="12 13">
    <name type="scientific">Parasutterella muris</name>
    <dbReference type="NCBI Taxonomy" id="2565572"/>
    <lineage>
        <taxon>Bacteria</taxon>
        <taxon>Pseudomonadati</taxon>
        <taxon>Pseudomonadota</taxon>
        <taxon>Betaproteobacteria</taxon>
        <taxon>Burkholderiales</taxon>
        <taxon>Sutterellaceae</taxon>
        <taxon>Parasutterella</taxon>
    </lineage>
</organism>
<keyword evidence="4" id="KW-0547">Nucleotide-binding</keyword>
<accession>A0A6L6YIK3</accession>
<evidence type="ECO:0000256" key="1">
    <source>
        <dbReference type="ARBA" id="ARBA00003618"/>
    </source>
</evidence>
<dbReference type="CDD" id="cd03241">
    <property type="entry name" value="ABC_RecN"/>
    <property type="match status" value="2"/>
</dbReference>
<comment type="caution">
    <text evidence="12">The sequence shown here is derived from an EMBL/GenBank/DDBJ whole genome shotgun (WGS) entry which is preliminary data.</text>
</comment>
<dbReference type="GO" id="GO:0005524">
    <property type="term" value="F:ATP binding"/>
    <property type="evidence" value="ECO:0007669"/>
    <property type="project" value="UniProtKB-KW"/>
</dbReference>